<dbReference type="GO" id="GO:0020037">
    <property type="term" value="F:heme binding"/>
    <property type="evidence" value="ECO:0007669"/>
    <property type="project" value="InterPro"/>
</dbReference>
<dbReference type="Proteomes" id="UP000294947">
    <property type="component" value="Unassembled WGS sequence"/>
</dbReference>
<evidence type="ECO:0000256" key="7">
    <source>
        <dbReference type="ARBA" id="ARBA00023004"/>
    </source>
</evidence>
<sequence length="413" mass="46377">MSEPRKFPFSEQKRLEVDPLYAVLRAQEPVCRVQFPYGEPAWLATRYEDVKVVLTDSRFGCAAVLDHDEPRTQPTKNQGGILTMDPPEHTRLRKLVAKAFTQRRVEQLGPRVQEIADRFVDRMIEQGPPVDFVAGFARVFPITVVCELLGVPDERQAELRAWSDGFMATDRFTPEQTEECMSLMAGYMAELIERRRAEPEDDLISVLIQARDQHDKLTEEEMVRLAVTLLVAGQETTSTQLANSAYALLTHPRELQWLLADLDRVPRAAEELMRYLPLGFVGGLPRYAKEDVELGGVTIRAGEPVVVDIRSANRDEAVFADGDRLDLSRVDNAHFGFGHGPHFCIGAQLARLMLQVGLRTLLARLPGLRFAGDEDDVVWGEGMILYSPSRLDIVWNPAELGATRAESARTGVR</sequence>
<reference evidence="10 11" key="1">
    <citation type="submission" date="2019-03" db="EMBL/GenBank/DDBJ databases">
        <title>Draft genome sequences of novel Actinobacteria.</title>
        <authorList>
            <person name="Sahin N."/>
            <person name="Ay H."/>
            <person name="Saygin H."/>
        </authorList>
    </citation>
    <scope>NUCLEOTIDE SEQUENCE [LARGE SCALE GENOMIC DNA]</scope>
    <source>
        <strain evidence="10 11">7K502</strain>
    </source>
</reference>
<keyword evidence="11" id="KW-1185">Reference proteome</keyword>
<comment type="caution">
    <text evidence="10">The sequence shown here is derived from an EMBL/GenBank/DDBJ whole genome shotgun (WGS) entry which is preliminary data.</text>
</comment>
<evidence type="ECO:0000313" key="10">
    <source>
        <dbReference type="EMBL" id="TDD39551.1"/>
    </source>
</evidence>
<accession>A0A4R4Y586</accession>
<dbReference type="InterPro" id="IPR017972">
    <property type="entry name" value="Cyt_P450_CS"/>
</dbReference>
<dbReference type="GO" id="GO:0004497">
    <property type="term" value="F:monooxygenase activity"/>
    <property type="evidence" value="ECO:0007669"/>
    <property type="project" value="UniProtKB-KW"/>
</dbReference>
<dbReference type="PANTHER" id="PTHR46696:SF1">
    <property type="entry name" value="CYTOCHROME P450 YJIB-RELATED"/>
    <property type="match status" value="1"/>
</dbReference>
<evidence type="ECO:0000256" key="8">
    <source>
        <dbReference type="ARBA" id="ARBA00023033"/>
    </source>
</evidence>
<evidence type="ECO:0000256" key="5">
    <source>
        <dbReference type="ARBA" id="ARBA00022723"/>
    </source>
</evidence>
<name>A0A4R4Y586_9PSEU</name>
<keyword evidence="5 9" id="KW-0479">Metal-binding</keyword>
<keyword evidence="7 9" id="KW-0408">Iron</keyword>
<protein>
    <submittedName>
        <fullName evidence="10">Cytochrome P450</fullName>
    </submittedName>
</protein>
<keyword evidence="4 9" id="KW-0349">Heme</keyword>
<dbReference type="PANTHER" id="PTHR46696">
    <property type="entry name" value="P450, PUTATIVE (EUROFUNG)-RELATED"/>
    <property type="match status" value="1"/>
</dbReference>
<dbReference type="Gene3D" id="1.10.630.10">
    <property type="entry name" value="Cytochrome P450"/>
    <property type="match status" value="1"/>
</dbReference>
<dbReference type="GO" id="GO:0016705">
    <property type="term" value="F:oxidoreductase activity, acting on paired donors, with incorporation or reduction of molecular oxygen"/>
    <property type="evidence" value="ECO:0007669"/>
    <property type="project" value="InterPro"/>
</dbReference>
<comment type="similarity">
    <text evidence="2 9">Belongs to the cytochrome P450 family.</text>
</comment>
<dbReference type="PRINTS" id="PR00359">
    <property type="entry name" value="BP450"/>
</dbReference>
<gene>
    <name evidence="10" type="ORF">E1288_36825</name>
</gene>
<dbReference type="GO" id="GO:0005737">
    <property type="term" value="C:cytoplasm"/>
    <property type="evidence" value="ECO:0007669"/>
    <property type="project" value="UniProtKB-SubCell"/>
</dbReference>
<keyword evidence="3" id="KW-0963">Cytoplasm</keyword>
<evidence type="ECO:0000256" key="3">
    <source>
        <dbReference type="ARBA" id="ARBA00022490"/>
    </source>
</evidence>
<dbReference type="InterPro" id="IPR002397">
    <property type="entry name" value="Cyt_P450_B"/>
</dbReference>
<dbReference type="OrthoDB" id="141712at2"/>
<organism evidence="10 11">
    <name type="scientific">Saccharopolyspora elongata</name>
    <dbReference type="NCBI Taxonomy" id="2530387"/>
    <lineage>
        <taxon>Bacteria</taxon>
        <taxon>Bacillati</taxon>
        <taxon>Actinomycetota</taxon>
        <taxon>Actinomycetes</taxon>
        <taxon>Pseudonocardiales</taxon>
        <taxon>Pseudonocardiaceae</taxon>
        <taxon>Saccharopolyspora</taxon>
    </lineage>
</organism>
<evidence type="ECO:0000313" key="11">
    <source>
        <dbReference type="Proteomes" id="UP000294947"/>
    </source>
</evidence>
<proteinExistence type="inferred from homology"/>
<dbReference type="InterPro" id="IPR001128">
    <property type="entry name" value="Cyt_P450"/>
</dbReference>
<dbReference type="InterPro" id="IPR036396">
    <property type="entry name" value="Cyt_P450_sf"/>
</dbReference>
<dbReference type="PRINTS" id="PR00385">
    <property type="entry name" value="P450"/>
</dbReference>
<evidence type="ECO:0000256" key="2">
    <source>
        <dbReference type="ARBA" id="ARBA00010617"/>
    </source>
</evidence>
<dbReference type="AlphaFoldDB" id="A0A4R4Y586"/>
<evidence type="ECO:0000256" key="9">
    <source>
        <dbReference type="RuleBase" id="RU000461"/>
    </source>
</evidence>
<keyword evidence="8 9" id="KW-0503">Monooxygenase</keyword>
<keyword evidence="6 9" id="KW-0560">Oxidoreductase</keyword>
<dbReference type="RefSeq" id="WP_132493318.1">
    <property type="nucleotide sequence ID" value="NZ_SMKW01000076.1"/>
</dbReference>
<dbReference type="SUPFAM" id="SSF48264">
    <property type="entry name" value="Cytochrome P450"/>
    <property type="match status" value="1"/>
</dbReference>
<dbReference type="Pfam" id="PF00067">
    <property type="entry name" value="p450"/>
    <property type="match status" value="2"/>
</dbReference>
<dbReference type="CDD" id="cd11031">
    <property type="entry name" value="Cyp158A-like"/>
    <property type="match status" value="1"/>
</dbReference>
<comment type="subcellular location">
    <subcellularLocation>
        <location evidence="1">Cytoplasm</location>
    </subcellularLocation>
</comment>
<evidence type="ECO:0000256" key="4">
    <source>
        <dbReference type="ARBA" id="ARBA00022617"/>
    </source>
</evidence>
<dbReference type="PROSITE" id="PS00086">
    <property type="entry name" value="CYTOCHROME_P450"/>
    <property type="match status" value="1"/>
</dbReference>
<dbReference type="GO" id="GO:0005506">
    <property type="term" value="F:iron ion binding"/>
    <property type="evidence" value="ECO:0007669"/>
    <property type="project" value="InterPro"/>
</dbReference>
<evidence type="ECO:0000256" key="6">
    <source>
        <dbReference type="ARBA" id="ARBA00023002"/>
    </source>
</evidence>
<evidence type="ECO:0000256" key="1">
    <source>
        <dbReference type="ARBA" id="ARBA00004496"/>
    </source>
</evidence>
<dbReference type="EMBL" id="SMKW01000076">
    <property type="protein sequence ID" value="TDD39551.1"/>
    <property type="molecule type" value="Genomic_DNA"/>
</dbReference>
<dbReference type="FunFam" id="1.10.630.10:FF:000018">
    <property type="entry name" value="Cytochrome P450 monooxygenase"/>
    <property type="match status" value="1"/>
</dbReference>